<evidence type="ECO:0000259" key="2">
    <source>
        <dbReference type="PROSITE" id="PS50173"/>
    </source>
</evidence>
<name>A0ABV6RWS1_9GAMM</name>
<keyword evidence="1" id="KW-0227">DNA damage</keyword>
<evidence type="ECO:0000313" key="4">
    <source>
        <dbReference type="Proteomes" id="UP001589896"/>
    </source>
</evidence>
<organism evidence="3 4">
    <name type="scientific">Lysobacter korlensis</name>
    <dbReference type="NCBI Taxonomy" id="553636"/>
    <lineage>
        <taxon>Bacteria</taxon>
        <taxon>Pseudomonadati</taxon>
        <taxon>Pseudomonadota</taxon>
        <taxon>Gammaproteobacteria</taxon>
        <taxon>Lysobacterales</taxon>
        <taxon>Lysobacteraceae</taxon>
        <taxon>Lysobacter</taxon>
    </lineage>
</organism>
<proteinExistence type="predicted"/>
<dbReference type="CDD" id="cd03468">
    <property type="entry name" value="PolY_like"/>
    <property type="match status" value="1"/>
</dbReference>
<gene>
    <name evidence="3" type="ORF">ACFFGH_26655</name>
</gene>
<comment type="caution">
    <text evidence="3">The sequence shown here is derived from an EMBL/GenBank/DDBJ whole genome shotgun (WGS) entry which is preliminary data.</text>
</comment>
<accession>A0ABV6RWS1</accession>
<dbReference type="RefSeq" id="WP_386674043.1">
    <property type="nucleotide sequence ID" value="NZ_JBHLTG010000008.1"/>
</dbReference>
<dbReference type="PROSITE" id="PS50173">
    <property type="entry name" value="UMUC"/>
    <property type="match status" value="1"/>
</dbReference>
<dbReference type="Gene3D" id="3.40.1170.60">
    <property type="match status" value="1"/>
</dbReference>
<dbReference type="SUPFAM" id="SSF56672">
    <property type="entry name" value="DNA/RNA polymerases"/>
    <property type="match status" value="1"/>
</dbReference>
<protein>
    <recommendedName>
        <fullName evidence="2">UmuC domain-containing protein</fullName>
    </recommendedName>
</protein>
<dbReference type="PANTHER" id="PTHR35369">
    <property type="entry name" value="BLR3025 PROTEIN-RELATED"/>
    <property type="match status" value="1"/>
</dbReference>
<dbReference type="InterPro" id="IPR050356">
    <property type="entry name" value="SulA_CellDiv_inhibitor"/>
</dbReference>
<evidence type="ECO:0000313" key="3">
    <source>
        <dbReference type="EMBL" id="MFC0681427.1"/>
    </source>
</evidence>
<evidence type="ECO:0000256" key="1">
    <source>
        <dbReference type="ARBA" id="ARBA00022763"/>
    </source>
</evidence>
<feature type="domain" description="UmuC" evidence="2">
    <location>
        <begin position="28"/>
        <end position="175"/>
    </location>
</feature>
<reference evidence="3 4" key="1">
    <citation type="submission" date="2024-09" db="EMBL/GenBank/DDBJ databases">
        <authorList>
            <person name="Sun Q."/>
            <person name="Mori K."/>
        </authorList>
    </citation>
    <scope>NUCLEOTIDE SEQUENCE [LARGE SCALE GENOMIC DNA]</scope>
    <source>
        <strain evidence="3 4">KCTC 23076</strain>
    </source>
</reference>
<dbReference type="Pfam" id="PF00817">
    <property type="entry name" value="IMS"/>
    <property type="match status" value="1"/>
</dbReference>
<dbReference type="InterPro" id="IPR043502">
    <property type="entry name" value="DNA/RNA_pol_sf"/>
</dbReference>
<sequence length="511" mass="55162">MTRTIVLWCPDWPVTALATEQRLDPGSPIAVIDRGTVFACSERAREEGVRRGLRVREAQARCPGLIVAPCDPALDARIFEPVVTAVEDLVPGVQVLRPGTCVLRARGPARFYGGEDRAAEALLFCLESLGIATARIGIADGPFAAEQAARTSGAARVRVVEPGTSAEFLAPFPVSVLDDPSLITLLRRLGIHTLGAFARLPALDVLGRFGQAGAQAHALASGQDFRRVVPRTPPAHFDVGIDFEPPLDRIDSLAFGVRATVDEFLERLSDAGLVCTELGVEIRTDKGEESSRTWQHPRWFTAADIVDRVRWQLGGSEGLSSPVNRVHLIPERVDSAGNHEAGLWGGGPDESIHHGLSRVQGVLGHEAVTTAAVAGGRSLKDREVFAAWGDRIPADRIPVSAAAGRTWPGSLPPPAPASVFAEPLPVTVLGRNGTPVDVDERGMLTDEPVVFSPGGRPQQIESWAGPWPVEERWWDKDAARHFNRFQVVAADGMAWLLVLESSSWWAEARYD</sequence>
<dbReference type="EMBL" id="JBHLTG010000008">
    <property type="protein sequence ID" value="MFC0681427.1"/>
    <property type="molecule type" value="Genomic_DNA"/>
</dbReference>
<dbReference type="PANTHER" id="PTHR35369:SF2">
    <property type="entry name" value="BLR3025 PROTEIN"/>
    <property type="match status" value="1"/>
</dbReference>
<dbReference type="InterPro" id="IPR001126">
    <property type="entry name" value="UmuC"/>
</dbReference>
<keyword evidence="4" id="KW-1185">Reference proteome</keyword>
<dbReference type="Proteomes" id="UP001589896">
    <property type="component" value="Unassembled WGS sequence"/>
</dbReference>